<evidence type="ECO:0000313" key="2">
    <source>
        <dbReference type="EMBL" id="JAQ16916.1"/>
    </source>
</evidence>
<feature type="region of interest" description="Disordered" evidence="1">
    <location>
        <begin position="93"/>
        <end position="137"/>
    </location>
</feature>
<reference evidence="2" key="1">
    <citation type="journal article" date="2016" name="Gigascience">
        <title>De novo construction of an expanded transcriptome assembly for the western tarnished plant bug, Lygus hesperus.</title>
        <authorList>
            <person name="Tassone E.E."/>
            <person name="Geib S.M."/>
            <person name="Hall B."/>
            <person name="Fabrick J.A."/>
            <person name="Brent C.S."/>
            <person name="Hull J.J."/>
        </authorList>
    </citation>
    <scope>NUCLEOTIDE SEQUENCE</scope>
</reference>
<evidence type="ECO:0000256" key="1">
    <source>
        <dbReference type="SAM" id="MobiDB-lite"/>
    </source>
</evidence>
<organism evidence="2">
    <name type="scientific">Lygus hesperus</name>
    <name type="common">Western plant bug</name>
    <dbReference type="NCBI Taxonomy" id="30085"/>
    <lineage>
        <taxon>Eukaryota</taxon>
        <taxon>Metazoa</taxon>
        <taxon>Ecdysozoa</taxon>
        <taxon>Arthropoda</taxon>
        <taxon>Hexapoda</taxon>
        <taxon>Insecta</taxon>
        <taxon>Pterygota</taxon>
        <taxon>Neoptera</taxon>
        <taxon>Paraneoptera</taxon>
        <taxon>Hemiptera</taxon>
        <taxon>Heteroptera</taxon>
        <taxon>Panheteroptera</taxon>
        <taxon>Cimicomorpha</taxon>
        <taxon>Miridae</taxon>
        <taxon>Mirini</taxon>
        <taxon>Lygus</taxon>
    </lineage>
</organism>
<proteinExistence type="predicted"/>
<feature type="non-terminal residue" evidence="2">
    <location>
        <position position="137"/>
    </location>
</feature>
<feature type="compositionally biased region" description="Low complexity" evidence="1">
    <location>
        <begin position="93"/>
        <end position="113"/>
    </location>
</feature>
<sequence>MPLTTSPVVADRWQCLCAGCPPPAPQFVTCSMRHLPSTSRTSPVSRPPHLSRHISAGAVLRSPLPPPVVFSKFHVHCYPGRDSLFNHRFHPVSSSPLKCPSTSSSRSTSPSHSFIPTPRSQGRTAVPEKQSIQRVST</sequence>
<protein>
    <submittedName>
        <fullName evidence="2">Uncharacterized protein</fullName>
    </submittedName>
</protein>
<name>A0A146MDT6_LYGHE</name>
<dbReference type="EMBL" id="GDHC01001713">
    <property type="protein sequence ID" value="JAQ16916.1"/>
    <property type="molecule type" value="Transcribed_RNA"/>
</dbReference>
<accession>A0A146MDT6</accession>
<dbReference type="AlphaFoldDB" id="A0A146MDT6"/>
<gene>
    <name evidence="2" type="ORF">g.86828</name>
</gene>